<dbReference type="InterPro" id="IPR000702">
    <property type="entry name" value="Ribosomal_uL6-like"/>
</dbReference>
<dbReference type="FunFam" id="3.90.930.12:FF:000008">
    <property type="entry name" value="50S ribosomal protein L6"/>
    <property type="match status" value="1"/>
</dbReference>
<evidence type="ECO:0000256" key="5">
    <source>
        <dbReference type="HAMAP-Rule" id="MF_01365"/>
    </source>
</evidence>
<name>A0A348B158_9CREN</name>
<dbReference type="PIRSF" id="PIRSF002162">
    <property type="entry name" value="Ribosomal_L6"/>
    <property type="match status" value="1"/>
</dbReference>
<evidence type="ECO:0000256" key="4">
    <source>
        <dbReference type="ARBA" id="ARBA00023274"/>
    </source>
</evidence>
<proteinExistence type="inferred from homology"/>
<dbReference type="GeneID" id="38665799"/>
<dbReference type="InterPro" id="IPR036789">
    <property type="entry name" value="Ribosomal_uL6-like_a/b-dom_sf"/>
</dbReference>
<organism evidence="7 9">
    <name type="scientific">Sulfodiicoccus acidiphilus</name>
    <dbReference type="NCBI Taxonomy" id="1670455"/>
    <lineage>
        <taxon>Archaea</taxon>
        <taxon>Thermoproteota</taxon>
        <taxon>Thermoprotei</taxon>
        <taxon>Sulfolobales</taxon>
        <taxon>Sulfolobaceae</taxon>
        <taxon>Sulfodiicoccus</taxon>
    </lineage>
</organism>
<dbReference type="RefSeq" id="WP_126449217.1">
    <property type="nucleotide sequence ID" value="NZ_AP018553.1"/>
</dbReference>
<dbReference type="AlphaFoldDB" id="A0A348B158"/>
<evidence type="ECO:0000313" key="7">
    <source>
        <dbReference type="EMBL" id="BBD71910.1"/>
    </source>
</evidence>
<gene>
    <name evidence="5" type="primary">rpl6</name>
    <name evidence="8" type="ORF">GCM10007116_06380</name>
    <name evidence="7" type="ORF">HS1genome_0299</name>
</gene>
<protein>
    <recommendedName>
        <fullName evidence="5">Large ribosomal subunit protein uL6</fullName>
    </recommendedName>
</protein>
<comment type="similarity">
    <text evidence="5">Belongs to the universal ribosomal protein uL6 family.</text>
</comment>
<dbReference type="GO" id="GO:0019843">
    <property type="term" value="F:rRNA binding"/>
    <property type="evidence" value="ECO:0007669"/>
    <property type="project" value="UniProtKB-UniRule"/>
</dbReference>
<dbReference type="Pfam" id="PF00347">
    <property type="entry name" value="Ribosomal_L6"/>
    <property type="match status" value="2"/>
</dbReference>
<dbReference type="PROSITE" id="PS00700">
    <property type="entry name" value="RIBOSOMAL_L6_2"/>
    <property type="match status" value="1"/>
</dbReference>
<dbReference type="OrthoDB" id="7144at2157"/>
<evidence type="ECO:0000256" key="1">
    <source>
        <dbReference type="ARBA" id="ARBA00022730"/>
    </source>
</evidence>
<dbReference type="NCBIfam" id="NF004037">
    <property type="entry name" value="PRK05518.1"/>
    <property type="match status" value="1"/>
</dbReference>
<comment type="function">
    <text evidence="5">This protein binds to the 23S rRNA, and is important in its secondary structure. It is located near the subunit interface in the base of the L7/L12 stalk, and near the tRNA binding site of the peptidyltransferase center.</text>
</comment>
<dbReference type="Proteomes" id="UP000616143">
    <property type="component" value="Unassembled WGS sequence"/>
</dbReference>
<dbReference type="PANTHER" id="PTHR11655">
    <property type="entry name" value="60S/50S RIBOSOMAL PROTEIN L6/L9"/>
    <property type="match status" value="1"/>
</dbReference>
<dbReference type="Gene3D" id="3.90.930.12">
    <property type="entry name" value="Ribosomal protein L6, alpha-beta domain"/>
    <property type="match status" value="2"/>
</dbReference>
<sequence>MQLAYVKEEVQIPQNVAVHLEGKVLRVKGSKGEITRDFSFAKGIEIRLDGNKVIFEATFLDKRKKALFYSVISHVKNMFRGASEGYVYKLKVLQTHFPMSVKVVKDVVQITNLIGEKNVRKASILEGVKVTVKGDEIVVEGSDLERVAQTAANIEQASKIRGFDKRIFGDGIYITSKGE</sequence>
<comment type="subunit">
    <text evidence="5">Part of the 50S ribosomal subunit.</text>
</comment>
<keyword evidence="3 5" id="KW-0689">Ribosomal protein</keyword>
<reference evidence="8" key="1">
    <citation type="journal article" date="2014" name="Int. J. Syst. Evol. Microbiol.">
        <title>Complete genome sequence of Corynebacterium casei LMG S-19264T (=DSM 44701T), isolated from a smear-ripened cheese.</title>
        <authorList>
            <consortium name="US DOE Joint Genome Institute (JGI-PGF)"/>
            <person name="Walter F."/>
            <person name="Albersmeier A."/>
            <person name="Kalinowski J."/>
            <person name="Ruckert C."/>
        </authorList>
    </citation>
    <scope>NUCLEOTIDE SEQUENCE</scope>
    <source>
        <strain evidence="8">JCM 31740</strain>
    </source>
</reference>
<dbReference type="PANTHER" id="PTHR11655:SF16">
    <property type="entry name" value="60S RIBOSOMAL PROTEIN L9"/>
    <property type="match status" value="1"/>
</dbReference>
<dbReference type="EMBL" id="AP018553">
    <property type="protein sequence ID" value="BBD71910.1"/>
    <property type="molecule type" value="Genomic_DNA"/>
</dbReference>
<keyword evidence="2 5" id="KW-0694">RNA-binding</keyword>
<feature type="domain" description="Large ribosomal subunit protein uL6 alpha-beta" evidence="6">
    <location>
        <begin position="12"/>
        <end position="85"/>
    </location>
</feature>
<dbReference type="Proteomes" id="UP000276741">
    <property type="component" value="Chromosome"/>
</dbReference>
<dbReference type="SUPFAM" id="SSF56053">
    <property type="entry name" value="Ribosomal protein L6"/>
    <property type="match status" value="2"/>
</dbReference>
<keyword evidence="4 5" id="KW-0687">Ribonucleoprotein</keyword>
<dbReference type="HAMAP" id="MF_01365_A">
    <property type="entry name" value="Ribosomal_uL6_A"/>
    <property type="match status" value="1"/>
</dbReference>
<dbReference type="InterPro" id="IPR019907">
    <property type="entry name" value="Ribosomal_uL6_arc"/>
</dbReference>
<dbReference type="EMBL" id="BMQS01000005">
    <property type="protein sequence ID" value="GGT91384.1"/>
    <property type="molecule type" value="Genomic_DNA"/>
</dbReference>
<reference evidence="7" key="3">
    <citation type="journal article" date="2019" name="BMC Res. Notes">
        <title>Complete genome sequence of the Sulfodiicoccus acidiphilus strain HS-1T, the first crenarchaeon that lacks polB3, isolated from an acidic hot spring in Ohwaku-dani, Hakone, Japan.</title>
        <authorList>
            <person name="Sakai H.D."/>
            <person name="Kurosawa N."/>
        </authorList>
    </citation>
    <scope>NUCLEOTIDE SEQUENCE</scope>
    <source>
        <strain evidence="7">HS-1</strain>
    </source>
</reference>
<evidence type="ECO:0000256" key="3">
    <source>
        <dbReference type="ARBA" id="ARBA00022980"/>
    </source>
</evidence>
<dbReference type="GO" id="GO:0003735">
    <property type="term" value="F:structural constituent of ribosome"/>
    <property type="evidence" value="ECO:0007669"/>
    <property type="project" value="UniProtKB-UniRule"/>
</dbReference>
<reference evidence="8" key="4">
    <citation type="submission" date="2020-09" db="EMBL/GenBank/DDBJ databases">
        <authorList>
            <person name="Sun Q."/>
            <person name="Ohkuma M."/>
        </authorList>
    </citation>
    <scope>NUCLEOTIDE SEQUENCE</scope>
    <source>
        <strain evidence="8">JCM 31740</strain>
    </source>
</reference>
<evidence type="ECO:0000313" key="8">
    <source>
        <dbReference type="EMBL" id="GGT91384.1"/>
    </source>
</evidence>
<accession>A0A348B158</accession>
<keyword evidence="1 5" id="KW-0699">rRNA-binding</keyword>
<dbReference type="InterPro" id="IPR020040">
    <property type="entry name" value="Ribosomal_uL6_a/b-dom"/>
</dbReference>
<dbReference type="GO" id="GO:0002181">
    <property type="term" value="P:cytoplasmic translation"/>
    <property type="evidence" value="ECO:0007669"/>
    <property type="project" value="TreeGrafter"/>
</dbReference>
<dbReference type="GO" id="GO:0022625">
    <property type="term" value="C:cytosolic large ribosomal subunit"/>
    <property type="evidence" value="ECO:0007669"/>
    <property type="project" value="UniProtKB-UniRule"/>
</dbReference>
<dbReference type="InterPro" id="IPR002359">
    <property type="entry name" value="Ribosomal_uL6_CS2"/>
</dbReference>
<dbReference type="NCBIfam" id="TIGR03653">
    <property type="entry name" value="uL6_arch"/>
    <property type="match status" value="1"/>
</dbReference>
<evidence type="ECO:0000259" key="6">
    <source>
        <dbReference type="Pfam" id="PF00347"/>
    </source>
</evidence>
<dbReference type="KEGG" id="sacd:HS1genome_0299"/>
<keyword evidence="9" id="KW-1185">Reference proteome</keyword>
<evidence type="ECO:0000313" key="9">
    <source>
        <dbReference type="Proteomes" id="UP000276741"/>
    </source>
</evidence>
<feature type="domain" description="Large ribosomal subunit protein uL6 alpha-beta" evidence="6">
    <location>
        <begin position="97"/>
        <end position="168"/>
    </location>
</feature>
<evidence type="ECO:0000256" key="2">
    <source>
        <dbReference type="ARBA" id="ARBA00022884"/>
    </source>
</evidence>
<reference evidence="9" key="2">
    <citation type="submission" date="2018-04" db="EMBL/GenBank/DDBJ databases">
        <title>Complete genome sequence of Sulfodiicoccus acidiphilus strain HS-1.</title>
        <authorList>
            <person name="Sakai H.D."/>
            <person name="Kurosawa N."/>
        </authorList>
    </citation>
    <scope>NUCLEOTIDE SEQUENCE [LARGE SCALE GENOMIC DNA]</scope>
    <source>
        <strain evidence="9">HS-1</strain>
    </source>
</reference>